<dbReference type="PANTHER" id="PTHR10272">
    <property type="entry name" value="PLATELET-ACTIVATING FACTOR ACETYLHYDROLASE"/>
    <property type="match status" value="1"/>
</dbReference>
<reference evidence="7 8" key="1">
    <citation type="submission" date="2015-07" db="EMBL/GenBank/DDBJ databases">
        <title>Comparative genomics of the Sigatoka disease complex on banana suggests a link between parallel evolutionary changes in Pseudocercospora fijiensis and Pseudocercospora eumusae and increased virulence on the banana host.</title>
        <authorList>
            <person name="Chang T.-C."/>
            <person name="Salvucci A."/>
            <person name="Crous P.W."/>
            <person name="Stergiopoulos I."/>
        </authorList>
    </citation>
    <scope>NUCLEOTIDE SEQUENCE [LARGE SCALE GENOMIC DNA]</scope>
    <source>
        <strain evidence="7 8">CBS 116634</strain>
    </source>
</reference>
<dbReference type="Proteomes" id="UP000073492">
    <property type="component" value="Unassembled WGS sequence"/>
</dbReference>
<keyword evidence="1 4" id="KW-0378">Hydrolase</keyword>
<comment type="similarity">
    <text evidence="4">Belongs to the serine esterase family.</text>
</comment>
<evidence type="ECO:0000256" key="2">
    <source>
        <dbReference type="ARBA" id="ARBA00022963"/>
    </source>
</evidence>
<evidence type="ECO:0000313" key="8">
    <source>
        <dbReference type="Proteomes" id="UP000073492"/>
    </source>
</evidence>
<dbReference type="PANTHER" id="PTHR10272:SF11">
    <property type="entry name" value="PHOSPHOLIPASE-RELATED"/>
    <property type="match status" value="1"/>
</dbReference>
<evidence type="ECO:0000256" key="1">
    <source>
        <dbReference type="ARBA" id="ARBA00022801"/>
    </source>
</evidence>
<dbReference type="GO" id="GO:0016042">
    <property type="term" value="P:lipid catabolic process"/>
    <property type="evidence" value="ECO:0007669"/>
    <property type="project" value="UniProtKB-KW"/>
</dbReference>
<keyword evidence="3 4" id="KW-0443">Lipid metabolism</keyword>
<feature type="active site" description="Charge relay system" evidence="5">
    <location>
        <position position="425"/>
    </location>
</feature>
<evidence type="ECO:0000256" key="5">
    <source>
        <dbReference type="PIRSR" id="PIRSR018169-1"/>
    </source>
</evidence>
<accession>A0A139IAF7</accession>
<dbReference type="InterPro" id="IPR016715">
    <property type="entry name" value="PAF_acetylhydro_eukaryote"/>
</dbReference>
<sequence length="588" mass="65888">MPRSTPYHDDFELEPFANDFVDFPDEPDAPLLPSSNYSNIDHGRSSLSSPPRWLQNTSPWAKSWLRKAGITMENLRPRWLDQSQQQSWTKSWTEKAMALIRPRLTIGYISCSIIALYILYCYIVWSPLFASKLPKYTGSYGVGAIDVEVPIQEPRQVVDAVFKKDRNPVFQLDTVLFTLYYPAEKGVRSSKVNHKWFPRPLSLIAEGYATAAHFNNFLSRPLFTAVLWGLAGSIDIPAKVDVPLMRSADDKTVQYPVVVLSHGDVSSRTDYTAYCGELASRGVVVAAIEHRDGSCPGSIVHLPDGKKRNVLLFGADKLQAERPDTEVSNDDWRFQKLAFRDAEIEETVSVLRELNSGRGSEIFDKNYRREGKDFRAWGDRLDFSQVIIAGHSFGATGALQALKSANKTSPARSWDNPAAAGIILDPGKSSGKLNTDIDVPLLIVHSDSWSKAHTIFYGRPHFDTVRDIAIDVLKRCGSTWFMTSLKTSHPSITDAPLIEPLLLSWTTGATINVREGLREYVRVSMEFLQYLKDGSRQGVLDIGVTHAGYGKDSRSAEQKEKMEKDITKYWEPTTNLKEPATHSTCCTT</sequence>
<proteinExistence type="inferred from homology"/>
<evidence type="ECO:0000313" key="7">
    <source>
        <dbReference type="EMBL" id="KXT11575.1"/>
    </source>
</evidence>
<dbReference type="PIRSF" id="PIRSF018169">
    <property type="entry name" value="PAF_acetylhydrolase"/>
    <property type="match status" value="1"/>
</dbReference>
<dbReference type="STRING" id="113226.A0A139IAF7"/>
<name>A0A139IAF7_9PEZI</name>
<evidence type="ECO:0000256" key="3">
    <source>
        <dbReference type="ARBA" id="ARBA00023098"/>
    </source>
</evidence>
<dbReference type="SUPFAM" id="SSF53474">
    <property type="entry name" value="alpha/beta-Hydrolases"/>
    <property type="match status" value="1"/>
</dbReference>
<keyword evidence="6" id="KW-0812">Transmembrane</keyword>
<comment type="caution">
    <text evidence="7">The sequence shown here is derived from an EMBL/GenBank/DDBJ whole genome shotgun (WGS) entry which is preliminary data.</text>
</comment>
<dbReference type="GO" id="GO:0003847">
    <property type="term" value="F:1-alkyl-2-acetylglycerophosphocholine esterase activity"/>
    <property type="evidence" value="ECO:0007669"/>
    <property type="project" value="UniProtKB-UniRule"/>
</dbReference>
<feature type="active site" description="Nucleophile" evidence="5">
    <location>
        <position position="392"/>
    </location>
</feature>
<dbReference type="Gene3D" id="3.40.50.1820">
    <property type="entry name" value="alpha/beta hydrolase"/>
    <property type="match status" value="1"/>
</dbReference>
<dbReference type="Pfam" id="PF03403">
    <property type="entry name" value="PAF-AH_p_II"/>
    <property type="match status" value="1"/>
</dbReference>
<dbReference type="OrthoDB" id="2363873at2759"/>
<keyword evidence="8" id="KW-1185">Reference proteome</keyword>
<dbReference type="EC" id="3.1.1.47" evidence="4"/>
<evidence type="ECO:0000256" key="4">
    <source>
        <dbReference type="PIRNR" id="PIRNR018169"/>
    </source>
</evidence>
<comment type="catalytic activity">
    <reaction evidence="4">
        <text>a 1-O-alkyl-2-acetyl-sn-glycero-3-phosphocholine + H2O = a 1-O-alkyl-sn-glycero-3-phosphocholine + acetate + H(+)</text>
        <dbReference type="Rhea" id="RHEA:17777"/>
        <dbReference type="ChEBI" id="CHEBI:15377"/>
        <dbReference type="ChEBI" id="CHEBI:15378"/>
        <dbReference type="ChEBI" id="CHEBI:30089"/>
        <dbReference type="ChEBI" id="CHEBI:30909"/>
        <dbReference type="ChEBI" id="CHEBI:36707"/>
        <dbReference type="EC" id="3.1.1.47"/>
    </reaction>
</comment>
<gene>
    <name evidence="7" type="ORF">AC579_3115</name>
</gene>
<dbReference type="InterPro" id="IPR029058">
    <property type="entry name" value="AB_hydrolase_fold"/>
</dbReference>
<organism evidence="7 8">
    <name type="scientific">Pseudocercospora musae</name>
    <dbReference type="NCBI Taxonomy" id="113226"/>
    <lineage>
        <taxon>Eukaryota</taxon>
        <taxon>Fungi</taxon>
        <taxon>Dikarya</taxon>
        <taxon>Ascomycota</taxon>
        <taxon>Pezizomycotina</taxon>
        <taxon>Dothideomycetes</taxon>
        <taxon>Dothideomycetidae</taxon>
        <taxon>Mycosphaerellales</taxon>
        <taxon>Mycosphaerellaceae</taxon>
        <taxon>Pseudocercospora</taxon>
    </lineage>
</organism>
<evidence type="ECO:0000256" key="6">
    <source>
        <dbReference type="SAM" id="Phobius"/>
    </source>
</evidence>
<keyword evidence="6" id="KW-0472">Membrane</keyword>
<protein>
    <recommendedName>
        <fullName evidence="4">Putative phospholipase</fullName>
        <ecNumber evidence="4">3.1.1.47</ecNumber>
    </recommendedName>
</protein>
<keyword evidence="2 4" id="KW-0442">Lipid degradation</keyword>
<dbReference type="EMBL" id="LFZO01000192">
    <property type="protein sequence ID" value="KXT11575.1"/>
    <property type="molecule type" value="Genomic_DNA"/>
</dbReference>
<dbReference type="AlphaFoldDB" id="A0A139IAF7"/>
<feature type="transmembrane region" description="Helical" evidence="6">
    <location>
        <begin position="105"/>
        <end position="125"/>
    </location>
</feature>
<keyword evidence="6" id="KW-1133">Transmembrane helix</keyword>
<feature type="active site" description="Charge relay system" evidence="5">
    <location>
        <position position="489"/>
    </location>
</feature>